<sequence>MQGTVVGALLLVVGLGFGMGVVARAGADASQIAELRRQVEAQERELAGARDAAQLEINALAARIGELQAQANRLNALGERLTRLGNIDDGEFDFSEASGQGGAETAGAVDKSELLSDLDGLEQKFGHAGAQLDLLESLLLDRDLAQNQMPNRWPVTRGYISSGFGRRNDPFGGGRAHHLGIDFASPGGSDVLAVAEGVVSFAGWRTGYGNVVEIDHGNGYKTLYGHNRSNSVKAGDLVRVGDVIAKVGSTGRSTGNHVHLEVHHNGRPVNPLKYLQGRVGARSRG</sequence>
<evidence type="ECO:0000259" key="2">
    <source>
        <dbReference type="Pfam" id="PF01551"/>
    </source>
</evidence>
<evidence type="ECO:0000313" key="3">
    <source>
        <dbReference type="EMBL" id="MFC4729346.1"/>
    </source>
</evidence>
<keyword evidence="1" id="KW-0175">Coiled coil</keyword>
<dbReference type="Gene3D" id="2.70.70.10">
    <property type="entry name" value="Glucose Permease (Domain IIA)"/>
    <property type="match status" value="1"/>
</dbReference>
<comment type="caution">
    <text evidence="3">The sequence shown here is derived from an EMBL/GenBank/DDBJ whole genome shotgun (WGS) entry which is preliminary data.</text>
</comment>
<dbReference type="InterPro" id="IPR011055">
    <property type="entry name" value="Dup_hybrid_motif"/>
</dbReference>
<dbReference type="PANTHER" id="PTHR21666">
    <property type="entry name" value="PEPTIDASE-RELATED"/>
    <property type="match status" value="1"/>
</dbReference>
<protein>
    <submittedName>
        <fullName evidence="3">Peptidoglycan DD-metalloendopeptidase family protein</fullName>
    </submittedName>
</protein>
<dbReference type="InterPro" id="IPR050570">
    <property type="entry name" value="Cell_wall_metabolism_enzyme"/>
</dbReference>
<dbReference type="InterPro" id="IPR016047">
    <property type="entry name" value="M23ase_b-sheet_dom"/>
</dbReference>
<accession>A0ABV9NM21</accession>
<name>A0ABV9NM21_9GAMM</name>
<dbReference type="Proteomes" id="UP001595892">
    <property type="component" value="Unassembled WGS sequence"/>
</dbReference>
<reference evidence="4" key="1">
    <citation type="journal article" date="2019" name="Int. J. Syst. Evol. Microbiol.">
        <title>The Global Catalogue of Microorganisms (GCM) 10K type strain sequencing project: providing services to taxonomists for standard genome sequencing and annotation.</title>
        <authorList>
            <consortium name="The Broad Institute Genomics Platform"/>
            <consortium name="The Broad Institute Genome Sequencing Center for Infectious Disease"/>
            <person name="Wu L."/>
            <person name="Ma J."/>
        </authorList>
    </citation>
    <scope>NUCLEOTIDE SEQUENCE [LARGE SCALE GENOMIC DNA]</scope>
    <source>
        <strain evidence="4">CGMCC 1.13574</strain>
    </source>
</reference>
<dbReference type="EMBL" id="JBHSGG010000041">
    <property type="protein sequence ID" value="MFC4729346.1"/>
    <property type="molecule type" value="Genomic_DNA"/>
</dbReference>
<evidence type="ECO:0000313" key="4">
    <source>
        <dbReference type="Proteomes" id="UP001595892"/>
    </source>
</evidence>
<dbReference type="Pfam" id="PF01551">
    <property type="entry name" value="Peptidase_M23"/>
    <property type="match status" value="1"/>
</dbReference>
<dbReference type="PANTHER" id="PTHR21666:SF291">
    <property type="entry name" value="STAGE II SPORULATION PROTEIN Q"/>
    <property type="match status" value="1"/>
</dbReference>
<proteinExistence type="predicted"/>
<organism evidence="3 4">
    <name type="scientific">Coralloluteibacterium thermophilum</name>
    <dbReference type="NCBI Taxonomy" id="2707049"/>
    <lineage>
        <taxon>Bacteria</taxon>
        <taxon>Pseudomonadati</taxon>
        <taxon>Pseudomonadota</taxon>
        <taxon>Gammaproteobacteria</taxon>
        <taxon>Lysobacterales</taxon>
        <taxon>Lysobacteraceae</taxon>
        <taxon>Coralloluteibacterium</taxon>
    </lineage>
</organism>
<dbReference type="CDD" id="cd12797">
    <property type="entry name" value="M23_peptidase"/>
    <property type="match status" value="1"/>
</dbReference>
<feature type="coiled-coil region" evidence="1">
    <location>
        <begin position="25"/>
        <end position="77"/>
    </location>
</feature>
<keyword evidence="4" id="KW-1185">Reference proteome</keyword>
<evidence type="ECO:0000256" key="1">
    <source>
        <dbReference type="SAM" id="Coils"/>
    </source>
</evidence>
<dbReference type="SUPFAM" id="SSF51261">
    <property type="entry name" value="Duplicated hybrid motif"/>
    <property type="match status" value="1"/>
</dbReference>
<feature type="domain" description="M23ase beta-sheet core" evidence="2">
    <location>
        <begin position="177"/>
        <end position="271"/>
    </location>
</feature>
<gene>
    <name evidence="3" type="ORF">ACFO3Q_14340</name>
</gene>
<dbReference type="RefSeq" id="WP_377005430.1">
    <property type="nucleotide sequence ID" value="NZ_JBHSGG010000041.1"/>
</dbReference>